<dbReference type="EMBL" id="CP058554">
    <property type="protein sequence ID" value="QMV75069.1"/>
    <property type="molecule type" value="Genomic_DNA"/>
</dbReference>
<gene>
    <name evidence="2" type="ORF">HS961_20715</name>
</gene>
<name>A0A7G5EM44_9BURK</name>
<accession>A0A7G5EM44</accession>
<reference evidence="2 3" key="1">
    <citation type="journal article" date="2020" name="G3 (Bethesda)">
        <title>CeMbio - The Caenorhabditis elegans Microbiome Resource.</title>
        <authorList>
            <person name="Dirksen P."/>
            <person name="Assie A."/>
            <person name="Zimmermann J."/>
            <person name="Zhang F."/>
            <person name="Tietje A.M."/>
            <person name="Marsh S.A."/>
            <person name="Felix M.A."/>
            <person name="Shapira M."/>
            <person name="Kaleta C."/>
            <person name="Schulenburg H."/>
            <person name="Samuel B."/>
        </authorList>
    </citation>
    <scope>NUCLEOTIDE SEQUENCE [LARGE SCALE GENOMIC DNA]</scope>
    <source>
        <strain evidence="2 3">BIGb0172</strain>
    </source>
</reference>
<organism evidence="2 3">
    <name type="scientific">Comamonas piscis</name>
    <dbReference type="NCBI Taxonomy" id="1562974"/>
    <lineage>
        <taxon>Bacteria</taxon>
        <taxon>Pseudomonadati</taxon>
        <taxon>Pseudomonadota</taxon>
        <taxon>Betaproteobacteria</taxon>
        <taxon>Burkholderiales</taxon>
        <taxon>Comamonadaceae</taxon>
        <taxon>Comamonas</taxon>
    </lineage>
</organism>
<dbReference type="KEGG" id="cpis:HS961_20715"/>
<dbReference type="Proteomes" id="UP000515240">
    <property type="component" value="Chromosome"/>
</dbReference>
<evidence type="ECO:0000313" key="2">
    <source>
        <dbReference type="EMBL" id="QMV75069.1"/>
    </source>
</evidence>
<dbReference type="AlphaFoldDB" id="A0A7G5EM44"/>
<sequence length="286" mass="33525">MPQLQSAGLQELLRTDPENGGTYRARYNSALTLVETRSITELRESSNLLKREYSSWKNAKHRAKGLHPAISDFKEFIRVHGPMPDDGEWSLDRINPLGPYSPPNIRWLDPLGQTRNRTNTLILNFYDKQIYLKDAALVLNMSYGSVYKMFSRNPKELFSLLEKESYAMQYDFPDEFKEELEASYANNVHNLMRLDWILEYAYIEMMRFAGEIEDTPHDYLLKEQHRNAVSVYRHAYAFKQWAHEQRRKKISHALDVRTAGPLPDWELETLQFTPTPPPEYSYPIGN</sequence>
<keyword evidence="3" id="KW-1185">Reference proteome</keyword>
<dbReference type="RefSeq" id="WP_182325265.1">
    <property type="nucleotide sequence ID" value="NZ_CP058554.1"/>
</dbReference>
<evidence type="ECO:0000256" key="1">
    <source>
        <dbReference type="SAM" id="MobiDB-lite"/>
    </source>
</evidence>
<proteinExistence type="predicted"/>
<feature type="region of interest" description="Disordered" evidence="1">
    <location>
        <begin position="1"/>
        <end position="21"/>
    </location>
</feature>
<protein>
    <submittedName>
        <fullName evidence="2">Uncharacterized protein</fullName>
    </submittedName>
</protein>
<evidence type="ECO:0000313" key="3">
    <source>
        <dbReference type="Proteomes" id="UP000515240"/>
    </source>
</evidence>